<dbReference type="GO" id="GO:0046654">
    <property type="term" value="P:tetrahydrofolate biosynthetic process"/>
    <property type="evidence" value="ECO:0007669"/>
    <property type="project" value="UniProtKB-UniRule"/>
</dbReference>
<dbReference type="GO" id="GO:0006729">
    <property type="term" value="P:tetrahydrobiopterin biosynthetic process"/>
    <property type="evidence" value="ECO:0007669"/>
    <property type="project" value="TreeGrafter"/>
</dbReference>
<evidence type="ECO:0000256" key="1">
    <source>
        <dbReference type="ARBA" id="ARBA00001052"/>
    </source>
</evidence>
<dbReference type="Proteomes" id="UP000003505">
    <property type="component" value="Unassembled WGS sequence"/>
</dbReference>
<comment type="similarity">
    <text evidence="5">Belongs to the GTP cyclohydrolase I family.</text>
</comment>
<feature type="binding site" evidence="5">
    <location>
        <position position="77"/>
    </location>
    <ligand>
        <name>Zn(2+)</name>
        <dbReference type="ChEBI" id="CHEBI:29105"/>
    </ligand>
</feature>
<keyword evidence="10" id="KW-1185">Reference proteome</keyword>
<evidence type="ECO:0000313" key="8">
    <source>
        <dbReference type="EMBL" id="EEX76163.1"/>
    </source>
</evidence>
<dbReference type="AlphaFoldDB" id="C9LYD3"/>
<evidence type="ECO:0000256" key="5">
    <source>
        <dbReference type="HAMAP-Rule" id="MF_00223"/>
    </source>
</evidence>
<dbReference type="STRING" id="546271.Selsp_0227"/>
<dbReference type="Proteomes" id="UP000011124">
    <property type="component" value="Chromosome"/>
</dbReference>
<keyword evidence="3 5" id="KW-0554">One-carbon metabolism</keyword>
<dbReference type="UniPathway" id="UPA00848">
    <property type="reaction ID" value="UER00151"/>
</dbReference>
<dbReference type="RefSeq" id="WP_006193858.1">
    <property type="nucleotide sequence ID" value="NC_015437.1"/>
</dbReference>
<dbReference type="NCBIfam" id="NF006826">
    <property type="entry name" value="PRK09347.1-3"/>
    <property type="match status" value="1"/>
</dbReference>
<dbReference type="KEGG" id="ssg:Selsp_0227"/>
<reference evidence="7 10" key="2">
    <citation type="submission" date="2011-04" db="EMBL/GenBank/DDBJ databases">
        <title>The complete genome of Selenomonas sputigena DSM 20758.</title>
        <authorList>
            <consortium name="US DOE Joint Genome Institute (JGI-PGF)"/>
            <person name="Lucas S."/>
            <person name="Copeland A."/>
            <person name="Lapidus A."/>
            <person name="Bruce D."/>
            <person name="Goodwin L."/>
            <person name="Pitluck S."/>
            <person name="Peters L."/>
            <person name="Kyrpides N."/>
            <person name="Mavromatis K."/>
            <person name="Ivanova N."/>
            <person name="Ovchinnikova G."/>
            <person name="Teshima H."/>
            <person name="Detter J.C."/>
            <person name="Tapia R."/>
            <person name="Han C."/>
            <person name="Land M."/>
            <person name="Hauser L."/>
            <person name="Markowitz V."/>
            <person name="Cheng J.-F."/>
            <person name="Hugenholtz P."/>
            <person name="Woyke T."/>
            <person name="Wu D."/>
            <person name="Gronow S."/>
            <person name="Wellnitz S."/>
            <person name="Schneider S."/>
            <person name="Klenk H.-P."/>
            <person name="Eisen J.A."/>
        </authorList>
    </citation>
    <scope>NUCLEOTIDE SEQUENCE [LARGE SCALE GENOMIC DNA]</scope>
    <source>
        <strain evidence="7">ATCC 35185</strain>
        <strain evidence="10">ATCC 35185 / DSM 20758 / VPI D19B-28</strain>
    </source>
</reference>
<dbReference type="eggNOG" id="COG0302">
    <property type="taxonomic scope" value="Bacteria"/>
</dbReference>
<dbReference type="PANTHER" id="PTHR11109">
    <property type="entry name" value="GTP CYCLOHYDROLASE I"/>
    <property type="match status" value="1"/>
</dbReference>
<accession>C9LYD3</accession>
<comment type="catalytic activity">
    <reaction evidence="1 5">
        <text>GTP + H2O = 7,8-dihydroneopterin 3'-triphosphate + formate + H(+)</text>
        <dbReference type="Rhea" id="RHEA:17473"/>
        <dbReference type="ChEBI" id="CHEBI:15377"/>
        <dbReference type="ChEBI" id="CHEBI:15378"/>
        <dbReference type="ChEBI" id="CHEBI:15740"/>
        <dbReference type="ChEBI" id="CHEBI:37565"/>
        <dbReference type="ChEBI" id="CHEBI:58462"/>
        <dbReference type="EC" id="3.5.4.16"/>
    </reaction>
</comment>
<dbReference type="Pfam" id="PF01227">
    <property type="entry name" value="GTP_cyclohydroI"/>
    <property type="match status" value="1"/>
</dbReference>
<dbReference type="InterPro" id="IPR043134">
    <property type="entry name" value="GTP-CH-I_N"/>
</dbReference>
<proteinExistence type="inferred from homology"/>
<dbReference type="HAMAP" id="MF_00223">
    <property type="entry name" value="FolE"/>
    <property type="match status" value="1"/>
</dbReference>
<name>C9LYD3_SELS3</name>
<feature type="binding site" evidence="5">
    <location>
        <position position="146"/>
    </location>
    <ligand>
        <name>Zn(2+)</name>
        <dbReference type="ChEBI" id="CHEBI:29105"/>
    </ligand>
</feature>
<evidence type="ECO:0000313" key="10">
    <source>
        <dbReference type="Proteomes" id="UP000011124"/>
    </source>
</evidence>
<reference evidence="8 9" key="1">
    <citation type="submission" date="2009-09" db="EMBL/GenBank/DDBJ databases">
        <authorList>
            <person name="Weinstock G."/>
            <person name="Sodergren E."/>
            <person name="Clifton S."/>
            <person name="Fulton L."/>
            <person name="Fulton B."/>
            <person name="Courtney L."/>
            <person name="Fronick C."/>
            <person name="Harrison M."/>
            <person name="Strong C."/>
            <person name="Farmer C."/>
            <person name="Delahaunty K."/>
            <person name="Markovic C."/>
            <person name="Hall O."/>
            <person name="Minx P."/>
            <person name="Tomlinson C."/>
            <person name="Mitreva M."/>
            <person name="Nelson J."/>
            <person name="Hou S."/>
            <person name="Wollam A."/>
            <person name="Pepin K.H."/>
            <person name="Johnson M."/>
            <person name="Bhonagiri V."/>
            <person name="Nash W.E."/>
            <person name="Warren W."/>
            <person name="Chinwalla A."/>
            <person name="Mardis E.R."/>
            <person name="Wilson R.K."/>
        </authorList>
    </citation>
    <scope>NUCLEOTIDE SEQUENCE [LARGE SCALE GENOMIC DNA]</scope>
    <source>
        <strain evidence="8">ATCC 35185</strain>
        <strain evidence="9">ATCC 35185 / DSM 20758 / VPI D19B-28</strain>
    </source>
</reference>
<sequence length="189" mass="20735">MNEKASAAMRRFLEAMGLDLAACGMEKTPERVTEMFELLFSGCGEDASSAWGELFETKARGLTAVQHIPFYSLCEHHLVPFFGEVHIAYLPKDGRIAGFSRFVHVVNLLARRPQLQERFTREIADAVLDGLSAEGVLVIVEARQLCMMMRGELAPGTRTLTSETGGTITADAALGKEAWDLLMRGAKEG</sequence>
<keyword evidence="5" id="KW-0862">Zinc</keyword>
<dbReference type="InterPro" id="IPR043133">
    <property type="entry name" value="GTP-CH-I_C/QueF"/>
</dbReference>
<dbReference type="PANTHER" id="PTHR11109:SF7">
    <property type="entry name" value="GTP CYCLOHYDROLASE 1"/>
    <property type="match status" value="1"/>
</dbReference>
<dbReference type="EC" id="3.5.4.16" evidence="5"/>
<dbReference type="HOGENOM" id="CLU_049768_3_3_9"/>
<dbReference type="GO" id="GO:0008270">
    <property type="term" value="F:zinc ion binding"/>
    <property type="evidence" value="ECO:0007669"/>
    <property type="project" value="UniProtKB-UniRule"/>
</dbReference>
<keyword evidence="5" id="KW-0547">Nucleotide-binding</keyword>
<dbReference type="InterPro" id="IPR001474">
    <property type="entry name" value="GTP_CycHdrlase_I"/>
</dbReference>
<evidence type="ECO:0000256" key="2">
    <source>
        <dbReference type="ARBA" id="ARBA00005080"/>
    </source>
</evidence>
<gene>
    <name evidence="5" type="primary">folE</name>
    <name evidence="7" type="ordered locus">Selsp_0227</name>
    <name evidence="8" type="ORF">SELSPUOL_02492</name>
</gene>
<organism evidence="8 9">
    <name type="scientific">Selenomonas sputigena (strain ATCC 35185 / DSM 20758 / CCUG 44933 / VPI D19B-28)</name>
    <dbReference type="NCBI Taxonomy" id="546271"/>
    <lineage>
        <taxon>Bacteria</taxon>
        <taxon>Bacillati</taxon>
        <taxon>Bacillota</taxon>
        <taxon>Negativicutes</taxon>
        <taxon>Selenomonadales</taxon>
        <taxon>Selenomonadaceae</taxon>
        <taxon>Selenomonas</taxon>
    </lineage>
</organism>
<evidence type="ECO:0000313" key="9">
    <source>
        <dbReference type="Proteomes" id="UP000003505"/>
    </source>
</evidence>
<comment type="subunit">
    <text evidence="5">Homopolymer.</text>
</comment>
<dbReference type="FunFam" id="3.30.1130.10:FF:000001">
    <property type="entry name" value="GTP cyclohydrolase 1"/>
    <property type="match status" value="1"/>
</dbReference>
<protein>
    <recommendedName>
        <fullName evidence="5">GTP cyclohydrolase 1</fullName>
        <ecNumber evidence="5">3.5.4.16</ecNumber>
    </recommendedName>
    <alternativeName>
        <fullName evidence="5">GTP cyclohydrolase I</fullName>
        <shortName evidence="5">GTP-CH-I</shortName>
    </alternativeName>
</protein>
<keyword evidence="5" id="KW-0342">GTP-binding</keyword>
<dbReference type="GO" id="GO:0003934">
    <property type="term" value="F:GTP cyclohydrolase I activity"/>
    <property type="evidence" value="ECO:0007669"/>
    <property type="project" value="UniProtKB-UniRule"/>
</dbReference>
<dbReference type="GO" id="GO:0006730">
    <property type="term" value="P:one-carbon metabolic process"/>
    <property type="evidence" value="ECO:0007669"/>
    <property type="project" value="UniProtKB-UniRule"/>
</dbReference>
<dbReference type="InterPro" id="IPR020602">
    <property type="entry name" value="GTP_CycHdrlase_I_dom"/>
</dbReference>
<dbReference type="SUPFAM" id="SSF55620">
    <property type="entry name" value="Tetrahydrobiopterin biosynthesis enzymes-like"/>
    <property type="match status" value="1"/>
</dbReference>
<evidence type="ECO:0000313" key="7">
    <source>
        <dbReference type="EMBL" id="AEB99204.1"/>
    </source>
</evidence>
<evidence type="ECO:0000259" key="6">
    <source>
        <dbReference type="Pfam" id="PF01227"/>
    </source>
</evidence>
<keyword evidence="4 5" id="KW-0378">Hydrolase</keyword>
<keyword evidence="5" id="KW-0479">Metal-binding</keyword>
<comment type="pathway">
    <text evidence="2 5">Cofactor biosynthesis; 7,8-dihydroneopterin triphosphate biosynthesis; 7,8-dihydroneopterin triphosphate from GTP: step 1/1.</text>
</comment>
<evidence type="ECO:0000256" key="4">
    <source>
        <dbReference type="ARBA" id="ARBA00022801"/>
    </source>
</evidence>
<feature type="binding site" evidence="5">
    <location>
        <position position="74"/>
    </location>
    <ligand>
        <name>Zn(2+)</name>
        <dbReference type="ChEBI" id="CHEBI:29105"/>
    </ligand>
</feature>
<feature type="domain" description="GTP cyclohydrolase I" evidence="6">
    <location>
        <begin position="6"/>
        <end position="180"/>
    </location>
</feature>
<dbReference type="GO" id="GO:0005737">
    <property type="term" value="C:cytoplasm"/>
    <property type="evidence" value="ECO:0007669"/>
    <property type="project" value="TreeGrafter"/>
</dbReference>
<dbReference type="EMBL" id="ACKP02000051">
    <property type="protein sequence ID" value="EEX76163.1"/>
    <property type="molecule type" value="Genomic_DNA"/>
</dbReference>
<dbReference type="OrthoDB" id="9801207at2"/>
<dbReference type="Gene3D" id="1.10.286.10">
    <property type="match status" value="1"/>
</dbReference>
<evidence type="ECO:0000256" key="3">
    <source>
        <dbReference type="ARBA" id="ARBA00022563"/>
    </source>
</evidence>
<dbReference type="Gene3D" id="3.30.1130.10">
    <property type="match status" value="1"/>
</dbReference>
<dbReference type="GO" id="GO:0005525">
    <property type="term" value="F:GTP binding"/>
    <property type="evidence" value="ECO:0007669"/>
    <property type="project" value="UniProtKB-KW"/>
</dbReference>
<dbReference type="EMBL" id="CP002637">
    <property type="protein sequence ID" value="AEB99204.1"/>
    <property type="molecule type" value="Genomic_DNA"/>
</dbReference>